<dbReference type="FunFam" id="1.25.40.10:FF:000366">
    <property type="entry name" value="Pentatricopeptide (PPR) repeat-containing protein"/>
    <property type="match status" value="1"/>
</dbReference>
<feature type="domain" description="DYW" evidence="3">
    <location>
        <begin position="953"/>
        <end position="1045"/>
    </location>
</feature>
<dbReference type="GO" id="GO:0009451">
    <property type="term" value="P:RNA modification"/>
    <property type="evidence" value="ECO:0007669"/>
    <property type="project" value="InterPro"/>
</dbReference>
<dbReference type="GO" id="GO:0008270">
    <property type="term" value="F:zinc ion binding"/>
    <property type="evidence" value="ECO:0007669"/>
    <property type="project" value="InterPro"/>
</dbReference>
<dbReference type="InterPro" id="IPR046960">
    <property type="entry name" value="PPR_At4g14850-like_plant"/>
</dbReference>
<proteinExistence type="predicted"/>
<dbReference type="EMBL" id="NMUH01002980">
    <property type="protein sequence ID" value="MQM03136.1"/>
    <property type="molecule type" value="Genomic_DNA"/>
</dbReference>
<dbReference type="OrthoDB" id="607373at2759"/>
<evidence type="ECO:0000256" key="2">
    <source>
        <dbReference type="PROSITE-ProRule" id="PRU00708"/>
    </source>
</evidence>
<dbReference type="InterPro" id="IPR002885">
    <property type="entry name" value="PPR_rpt"/>
</dbReference>
<dbReference type="Pfam" id="PF20431">
    <property type="entry name" value="E_motif"/>
    <property type="match status" value="1"/>
</dbReference>
<evidence type="ECO:0000313" key="4">
    <source>
        <dbReference type="EMBL" id="MQM03136.1"/>
    </source>
</evidence>
<dbReference type="PROSITE" id="PS51375">
    <property type="entry name" value="PPR"/>
    <property type="match status" value="6"/>
</dbReference>
<keyword evidence="5" id="KW-1185">Reference proteome</keyword>
<accession>A0A843W574</accession>
<dbReference type="AlphaFoldDB" id="A0A843W574"/>
<dbReference type="InterPro" id="IPR032867">
    <property type="entry name" value="DYW_dom"/>
</dbReference>
<feature type="repeat" description="PPR" evidence="2">
    <location>
        <begin position="637"/>
        <end position="671"/>
    </location>
</feature>
<feature type="repeat" description="PPR" evidence="2">
    <location>
        <begin position="333"/>
        <end position="367"/>
    </location>
</feature>
<dbReference type="Pfam" id="PF13041">
    <property type="entry name" value="PPR_2"/>
    <property type="match status" value="4"/>
</dbReference>
<dbReference type="Proteomes" id="UP000652761">
    <property type="component" value="Unassembled WGS sequence"/>
</dbReference>
<comment type="caution">
    <text evidence="4">The sequence shown here is derived from an EMBL/GenBank/DDBJ whole genome shotgun (WGS) entry which is preliminary data.</text>
</comment>
<reference evidence="4" key="1">
    <citation type="submission" date="2017-07" db="EMBL/GenBank/DDBJ databases">
        <title>Taro Niue Genome Assembly and Annotation.</title>
        <authorList>
            <person name="Atibalentja N."/>
            <person name="Keating K."/>
            <person name="Fields C.J."/>
        </authorList>
    </citation>
    <scope>NUCLEOTIDE SEQUENCE</scope>
    <source>
        <strain evidence="4">Niue_2</strain>
        <tissue evidence="4">Leaf</tissue>
    </source>
</reference>
<feature type="repeat" description="PPR" evidence="2">
    <location>
        <begin position="535"/>
        <end position="569"/>
    </location>
</feature>
<dbReference type="Pfam" id="PF14432">
    <property type="entry name" value="DYW_deaminase"/>
    <property type="match status" value="1"/>
</dbReference>
<organism evidence="4 5">
    <name type="scientific">Colocasia esculenta</name>
    <name type="common">Wild taro</name>
    <name type="synonym">Arum esculentum</name>
    <dbReference type="NCBI Taxonomy" id="4460"/>
    <lineage>
        <taxon>Eukaryota</taxon>
        <taxon>Viridiplantae</taxon>
        <taxon>Streptophyta</taxon>
        <taxon>Embryophyta</taxon>
        <taxon>Tracheophyta</taxon>
        <taxon>Spermatophyta</taxon>
        <taxon>Magnoliopsida</taxon>
        <taxon>Liliopsida</taxon>
        <taxon>Araceae</taxon>
        <taxon>Aroideae</taxon>
        <taxon>Colocasieae</taxon>
        <taxon>Colocasia</taxon>
    </lineage>
</organism>
<dbReference type="FunFam" id="1.25.40.10:FF:000073">
    <property type="entry name" value="Pentatricopeptide repeat-containing protein chloroplastic"/>
    <property type="match status" value="1"/>
</dbReference>
<dbReference type="NCBIfam" id="TIGR00756">
    <property type="entry name" value="PPR"/>
    <property type="match status" value="5"/>
</dbReference>
<dbReference type="FunFam" id="1.25.40.10:FF:000031">
    <property type="entry name" value="Pentatricopeptide repeat-containing protein mitochondrial"/>
    <property type="match status" value="1"/>
</dbReference>
<dbReference type="FunFam" id="1.25.40.10:FF:000196">
    <property type="entry name" value="Pentatricopeptide repeat-containing protein At4g14850"/>
    <property type="match status" value="1"/>
</dbReference>
<feature type="non-terminal residue" evidence="4">
    <location>
        <position position="1"/>
    </location>
</feature>
<sequence>LANRSGGGKIAALRLRATLSATFSKATSSSSSAPFCLPREHSTLSCAPELPSHGGLRLLADHPNPDIACFFQKGFSEITDPVAGRAAHALCIRNTLKLSLFHSNTLVGMYVKFGDPFSALHVFDVMPLRNGASWNAVISGCVRAGLFSEAVELFREMRMRAVGVSEFVLASILSACNQSVELSGQGVQIHAFVIKTGLVVDVFVGTALLHLYGGYGLMSDVKRLFCEMPQKNVVSWTAFMVSFSKNGCPEEALMTYQLMRREGIICNENSFATVVSSCAAVEDERLGLEILAHIIVSGYEANVSVGNSLITLFGCLGKIEYSEFIFHRMKERDKITWNSIISLYSREGLCEETLRLLLKMQQSNIKPDSTTLSSLISSCQASDDLKWGRGLHAFGIECGLNLFVSVSNTLINMYSMCQRYKDAEAVFHCMSSRDLISWNSMIASYVMGGQYLDAQKLFSSLICMKTEVNHVTFASALGACACHETLFDGRTIHALALHYGLQENLLVGNTLITMYGKCNAVREAQQVFRMLPNPDVITWNALLGGLLENEERQEAMQLFNCMRKSGTRANHITIMNILGACCAPHDLLKFGMPLHAHAISTGFESDGFVKNSVLTMYSKSGDFDSSKYIFEGLEVKTVVSWNAMIASKAHHGLGEDALNLFNEMRHVGLEIDEFTLSGGLSASANLASLQEGQQLHCLMIKLGFDFNLHVINAAMDMYGKCGKMDHVLKLLPEAEYRSRQTWNILISGYARHGCFDKAKDTFKQMLQKGLLPDYVTFVSLLSACNHAGLVDEGLAYFYSMTSEFDISPGIQHCVCIVDLLGRSGRLLEAERFIDNMPVIPNDLIWRSLLSSSRIHRDFVVGRKAAERLIELDPLDDSAYVLLSNIYAVTGRWEDVENVRTHMKSVKLKKKPACSWIKVKNKVNTFGIGDWTHPQAGEIQAKLEEMLQLVKEVGYVPETTFELHDTDEEQKEQNLWNHSEKLALAFGLISLPEGSSITVFKNLRVCGDCHLVYKLISGILDREIILRDCYRFHHFTSGQCSCSDYW</sequence>
<dbReference type="PANTHER" id="PTHR47926">
    <property type="entry name" value="PENTATRICOPEPTIDE REPEAT-CONTAINING PROTEIN"/>
    <property type="match status" value="1"/>
</dbReference>
<protein>
    <recommendedName>
        <fullName evidence="3">DYW domain-containing protein</fullName>
    </recommendedName>
</protein>
<evidence type="ECO:0000256" key="1">
    <source>
        <dbReference type="ARBA" id="ARBA00022737"/>
    </source>
</evidence>
<dbReference type="FunFam" id="1.25.40.10:FF:000381">
    <property type="entry name" value="Pentatricopeptide repeat-containing protein"/>
    <property type="match status" value="1"/>
</dbReference>
<feature type="repeat" description="PPR" evidence="2">
    <location>
        <begin position="130"/>
        <end position="164"/>
    </location>
</feature>
<gene>
    <name evidence="4" type="ORF">Taro_035915</name>
</gene>
<dbReference type="Gene3D" id="1.25.40.10">
    <property type="entry name" value="Tetratricopeptide repeat domain"/>
    <property type="match status" value="7"/>
</dbReference>
<keyword evidence="1" id="KW-0677">Repeat</keyword>
<feature type="repeat" description="PPR" evidence="2">
    <location>
        <begin position="738"/>
        <end position="772"/>
    </location>
</feature>
<evidence type="ECO:0000259" key="3">
    <source>
        <dbReference type="Pfam" id="PF14432"/>
    </source>
</evidence>
<feature type="repeat" description="PPR" evidence="2">
    <location>
        <begin position="232"/>
        <end position="266"/>
    </location>
</feature>
<dbReference type="InterPro" id="IPR011990">
    <property type="entry name" value="TPR-like_helical_dom_sf"/>
</dbReference>
<dbReference type="PANTHER" id="PTHR47926:SF506">
    <property type="entry name" value="TETRATRICOPEPTIDE REPEAT-LIKE SUPERFAMILY PROTEIN ISOFORM 1"/>
    <property type="match status" value="1"/>
</dbReference>
<dbReference type="FunFam" id="1.25.40.10:FF:000227">
    <property type="entry name" value="Pentatricopeptide repeat-containing protein At3g13880"/>
    <property type="match status" value="1"/>
</dbReference>
<name>A0A843W574_COLES</name>
<dbReference type="Pfam" id="PF01535">
    <property type="entry name" value="PPR"/>
    <property type="match status" value="8"/>
</dbReference>
<evidence type="ECO:0000313" key="5">
    <source>
        <dbReference type="Proteomes" id="UP000652761"/>
    </source>
</evidence>
<dbReference type="InterPro" id="IPR046848">
    <property type="entry name" value="E_motif"/>
</dbReference>
<dbReference type="GO" id="GO:0003723">
    <property type="term" value="F:RNA binding"/>
    <property type="evidence" value="ECO:0007669"/>
    <property type="project" value="InterPro"/>
</dbReference>